<feature type="transmembrane region" description="Helical" evidence="1">
    <location>
        <begin position="44"/>
        <end position="63"/>
    </location>
</feature>
<dbReference type="Proteomes" id="UP000298781">
    <property type="component" value="Chromosome"/>
</dbReference>
<dbReference type="EMBL" id="CP039690">
    <property type="protein sequence ID" value="QCI62865.1"/>
    <property type="molecule type" value="Genomic_DNA"/>
</dbReference>
<evidence type="ECO:0000313" key="3">
    <source>
        <dbReference type="EMBL" id="QCI62865.1"/>
    </source>
</evidence>
<dbReference type="KEGG" id="pstg:E8M01_00555"/>
<feature type="transmembrane region" description="Helical" evidence="1">
    <location>
        <begin position="69"/>
        <end position="87"/>
    </location>
</feature>
<dbReference type="AlphaFoldDB" id="A0A4D7ATH1"/>
<evidence type="ECO:0000256" key="1">
    <source>
        <dbReference type="SAM" id="Phobius"/>
    </source>
</evidence>
<reference evidence="3 4" key="1">
    <citation type="submission" date="2019-04" db="EMBL/GenBank/DDBJ databases">
        <title>Phreatobacter aquaticus sp. nov.</title>
        <authorList>
            <person name="Choi A."/>
        </authorList>
    </citation>
    <scope>NUCLEOTIDE SEQUENCE [LARGE SCALE GENOMIC DNA]</scope>
    <source>
        <strain evidence="3 4">KCTC 52518</strain>
    </source>
</reference>
<accession>A0A4D7ATH1</accession>
<keyword evidence="1" id="KW-0472">Membrane</keyword>
<feature type="domain" description="DUF6867" evidence="2">
    <location>
        <begin position="10"/>
        <end position="113"/>
    </location>
</feature>
<name>A0A4D7ATH1_9HYPH</name>
<organism evidence="3 4">
    <name type="scientific">Phreatobacter stygius</name>
    <dbReference type="NCBI Taxonomy" id="1940610"/>
    <lineage>
        <taxon>Bacteria</taxon>
        <taxon>Pseudomonadati</taxon>
        <taxon>Pseudomonadota</taxon>
        <taxon>Alphaproteobacteria</taxon>
        <taxon>Hyphomicrobiales</taxon>
        <taxon>Phreatobacteraceae</taxon>
        <taxon>Phreatobacter</taxon>
    </lineage>
</organism>
<keyword evidence="4" id="KW-1185">Reference proteome</keyword>
<keyword evidence="1" id="KW-1133">Transmembrane helix</keyword>
<dbReference type="RefSeq" id="WP_136958328.1">
    <property type="nucleotide sequence ID" value="NZ_CP039690.1"/>
</dbReference>
<gene>
    <name evidence="3" type="ORF">E8M01_00555</name>
</gene>
<dbReference type="OrthoDB" id="9806174at2"/>
<feature type="transmembrane region" description="Helical" evidence="1">
    <location>
        <begin position="12"/>
        <end position="32"/>
    </location>
</feature>
<protein>
    <recommendedName>
        <fullName evidence="2">DUF6867 domain-containing protein</fullName>
    </recommendedName>
</protein>
<dbReference type="InterPro" id="IPR049201">
    <property type="entry name" value="DUF6867"/>
</dbReference>
<proteinExistence type="predicted"/>
<keyword evidence="1" id="KW-0812">Transmembrane</keyword>
<sequence>MQGILYEEPSIWLFLLVTILMGGWGAWMTGKACAETWRGIPQTVLYLLILGLVIRFIHFALFHGTLLSLRYYLVDTVILIAIGIIAWRATRARQMSSQYWWLYERSGPLSWTRRPAPLSSRPEGS</sequence>
<dbReference type="Pfam" id="PF21741">
    <property type="entry name" value="DUF6867"/>
    <property type="match status" value="1"/>
</dbReference>
<evidence type="ECO:0000259" key="2">
    <source>
        <dbReference type="Pfam" id="PF21741"/>
    </source>
</evidence>
<evidence type="ECO:0000313" key="4">
    <source>
        <dbReference type="Proteomes" id="UP000298781"/>
    </source>
</evidence>